<dbReference type="InParanoid" id="A0A067MTU9"/>
<protein>
    <submittedName>
        <fullName evidence="1">Uncharacterized protein</fullName>
    </submittedName>
</protein>
<accession>A0A067MTU9</accession>
<dbReference type="EMBL" id="KL198020">
    <property type="protein sequence ID" value="KDQ19168.1"/>
    <property type="molecule type" value="Genomic_DNA"/>
</dbReference>
<dbReference type="AlphaFoldDB" id="A0A067MTU9"/>
<sequence>MAMHCNQIAAEVMGLRGRIYKPKKRKRVQVITTARCLTGNVGWEEALVQKAADDEAAKLAAEKRARDGEVAREQLEARIRNSTQQIFARTVSKSRRKPELEDIIYALGAECEQRDPILSKKPPGTSHTSTIC</sequence>
<gene>
    <name evidence="1" type="ORF">BOTBODRAFT_28653</name>
</gene>
<dbReference type="Proteomes" id="UP000027195">
    <property type="component" value="Unassembled WGS sequence"/>
</dbReference>
<proteinExistence type="predicted"/>
<evidence type="ECO:0000313" key="2">
    <source>
        <dbReference type="Proteomes" id="UP000027195"/>
    </source>
</evidence>
<dbReference type="HOGENOM" id="CLU_1916747_0_0_1"/>
<name>A0A067MTU9_BOTB1</name>
<organism evidence="1 2">
    <name type="scientific">Botryobasidium botryosum (strain FD-172 SS1)</name>
    <dbReference type="NCBI Taxonomy" id="930990"/>
    <lineage>
        <taxon>Eukaryota</taxon>
        <taxon>Fungi</taxon>
        <taxon>Dikarya</taxon>
        <taxon>Basidiomycota</taxon>
        <taxon>Agaricomycotina</taxon>
        <taxon>Agaricomycetes</taxon>
        <taxon>Cantharellales</taxon>
        <taxon>Botryobasidiaceae</taxon>
        <taxon>Botryobasidium</taxon>
    </lineage>
</organism>
<evidence type="ECO:0000313" key="1">
    <source>
        <dbReference type="EMBL" id="KDQ19168.1"/>
    </source>
</evidence>
<keyword evidence="2" id="KW-1185">Reference proteome</keyword>
<reference evidence="2" key="1">
    <citation type="journal article" date="2014" name="Proc. Natl. Acad. Sci. U.S.A.">
        <title>Extensive sampling of basidiomycete genomes demonstrates inadequacy of the white-rot/brown-rot paradigm for wood decay fungi.</title>
        <authorList>
            <person name="Riley R."/>
            <person name="Salamov A.A."/>
            <person name="Brown D.W."/>
            <person name="Nagy L.G."/>
            <person name="Floudas D."/>
            <person name="Held B.W."/>
            <person name="Levasseur A."/>
            <person name="Lombard V."/>
            <person name="Morin E."/>
            <person name="Otillar R."/>
            <person name="Lindquist E.A."/>
            <person name="Sun H."/>
            <person name="LaButti K.M."/>
            <person name="Schmutz J."/>
            <person name="Jabbour D."/>
            <person name="Luo H."/>
            <person name="Baker S.E."/>
            <person name="Pisabarro A.G."/>
            <person name="Walton J.D."/>
            <person name="Blanchette R.A."/>
            <person name="Henrissat B."/>
            <person name="Martin F."/>
            <person name="Cullen D."/>
            <person name="Hibbett D.S."/>
            <person name="Grigoriev I.V."/>
        </authorList>
    </citation>
    <scope>NUCLEOTIDE SEQUENCE [LARGE SCALE GENOMIC DNA]</scope>
    <source>
        <strain evidence="2">FD-172 SS1</strain>
    </source>
</reference>